<dbReference type="EMBL" id="MU157851">
    <property type="protein sequence ID" value="KAF9528654.1"/>
    <property type="molecule type" value="Genomic_DNA"/>
</dbReference>
<protein>
    <recommendedName>
        <fullName evidence="4">NAD(P)-binding protein</fullName>
    </recommendedName>
</protein>
<evidence type="ECO:0008006" key="4">
    <source>
        <dbReference type="Google" id="ProtNLM"/>
    </source>
</evidence>
<evidence type="ECO:0000256" key="1">
    <source>
        <dbReference type="ARBA" id="ARBA00023002"/>
    </source>
</evidence>
<dbReference type="InterPro" id="IPR002347">
    <property type="entry name" value="SDR_fam"/>
</dbReference>
<dbReference type="InterPro" id="IPR052228">
    <property type="entry name" value="Sec_Metab_Biosynth_Oxidored"/>
</dbReference>
<keyword evidence="3" id="KW-1185">Reference proteome</keyword>
<dbReference type="PANTHER" id="PTHR47534:SF3">
    <property type="entry name" value="ALCOHOL DEHYDROGENASE-LIKE C-TERMINAL DOMAIN-CONTAINING PROTEIN"/>
    <property type="match status" value="1"/>
</dbReference>
<dbReference type="Gene3D" id="3.40.50.720">
    <property type="entry name" value="NAD(P)-binding Rossmann-like Domain"/>
    <property type="match status" value="1"/>
</dbReference>
<evidence type="ECO:0000313" key="2">
    <source>
        <dbReference type="EMBL" id="KAF9528654.1"/>
    </source>
</evidence>
<dbReference type="Proteomes" id="UP000807306">
    <property type="component" value="Unassembled WGS sequence"/>
</dbReference>
<dbReference type="PRINTS" id="PR00081">
    <property type="entry name" value="GDHRDH"/>
</dbReference>
<dbReference type="AlphaFoldDB" id="A0A9P6EH71"/>
<gene>
    <name evidence="2" type="ORF">CPB83DRAFT_854040</name>
</gene>
<evidence type="ECO:0000313" key="3">
    <source>
        <dbReference type="Proteomes" id="UP000807306"/>
    </source>
</evidence>
<dbReference type="Pfam" id="PF00106">
    <property type="entry name" value="adh_short"/>
    <property type="match status" value="1"/>
</dbReference>
<dbReference type="PANTHER" id="PTHR47534">
    <property type="entry name" value="YALI0E05731P"/>
    <property type="match status" value="1"/>
</dbReference>
<keyword evidence="1" id="KW-0560">Oxidoreductase</keyword>
<dbReference type="InterPro" id="IPR036291">
    <property type="entry name" value="NAD(P)-bd_dom_sf"/>
</dbReference>
<organism evidence="2 3">
    <name type="scientific">Crepidotus variabilis</name>
    <dbReference type="NCBI Taxonomy" id="179855"/>
    <lineage>
        <taxon>Eukaryota</taxon>
        <taxon>Fungi</taxon>
        <taxon>Dikarya</taxon>
        <taxon>Basidiomycota</taxon>
        <taxon>Agaricomycotina</taxon>
        <taxon>Agaricomycetes</taxon>
        <taxon>Agaricomycetidae</taxon>
        <taxon>Agaricales</taxon>
        <taxon>Agaricineae</taxon>
        <taxon>Crepidotaceae</taxon>
        <taxon>Crepidotus</taxon>
    </lineage>
</organism>
<dbReference type="OrthoDB" id="2898509at2759"/>
<proteinExistence type="predicted"/>
<accession>A0A9P6EH71</accession>
<dbReference type="GO" id="GO:0016491">
    <property type="term" value="F:oxidoreductase activity"/>
    <property type="evidence" value="ECO:0007669"/>
    <property type="project" value="UniProtKB-KW"/>
</dbReference>
<name>A0A9P6EH71_9AGAR</name>
<dbReference type="SUPFAM" id="SSF51735">
    <property type="entry name" value="NAD(P)-binding Rossmann-fold domains"/>
    <property type="match status" value="1"/>
</dbReference>
<comment type="caution">
    <text evidence="2">The sequence shown here is derived from an EMBL/GenBank/DDBJ whole genome shotgun (WGS) entry which is preliminary data.</text>
</comment>
<sequence>MVSLASIKSSNVNAATTLPTRPVALFVGGTSGIGEGMARALARHTNGNADIIIVGRNKDAAQGILSSLPLPEPGTSSTPSPTPVTREFIQCDVTRMKNVHTATQHILSKYSKLNYLIISTGILTLAGREETEEGIDKKLAVHYYARWKFIRDLLPLLDKAKVEDGTGSVMSVLVAGRGGEINADDLGLKKTFSLKNAAVAAPTYNDLMMESFSEKHPSLSLIHSHPGFIRTPIAANSPSLLIQGFGLLMSTLLRPFTSSVEDCAEYMWHGMHSTMKEAGAWRIDASGDDLGKMSYHGDENQREKLWEHTEAEVEAALKK</sequence>
<reference evidence="2" key="1">
    <citation type="submission" date="2020-11" db="EMBL/GenBank/DDBJ databases">
        <authorList>
            <consortium name="DOE Joint Genome Institute"/>
            <person name="Ahrendt S."/>
            <person name="Riley R."/>
            <person name="Andreopoulos W."/>
            <person name="Labutti K."/>
            <person name="Pangilinan J."/>
            <person name="Ruiz-Duenas F.J."/>
            <person name="Barrasa J.M."/>
            <person name="Sanchez-Garcia M."/>
            <person name="Camarero S."/>
            <person name="Miyauchi S."/>
            <person name="Serrano A."/>
            <person name="Linde D."/>
            <person name="Babiker R."/>
            <person name="Drula E."/>
            <person name="Ayuso-Fernandez I."/>
            <person name="Pacheco R."/>
            <person name="Padilla G."/>
            <person name="Ferreira P."/>
            <person name="Barriuso J."/>
            <person name="Kellner H."/>
            <person name="Castanera R."/>
            <person name="Alfaro M."/>
            <person name="Ramirez L."/>
            <person name="Pisabarro A.G."/>
            <person name="Kuo A."/>
            <person name="Tritt A."/>
            <person name="Lipzen A."/>
            <person name="He G."/>
            <person name="Yan M."/>
            <person name="Ng V."/>
            <person name="Cullen D."/>
            <person name="Martin F."/>
            <person name="Rosso M.-N."/>
            <person name="Henrissat B."/>
            <person name="Hibbett D."/>
            <person name="Martinez A.T."/>
            <person name="Grigoriev I.V."/>
        </authorList>
    </citation>
    <scope>NUCLEOTIDE SEQUENCE</scope>
    <source>
        <strain evidence="2">CBS 506.95</strain>
    </source>
</reference>